<evidence type="ECO:0000256" key="7">
    <source>
        <dbReference type="ARBA" id="ARBA00007490"/>
    </source>
</evidence>
<evidence type="ECO:0000256" key="3">
    <source>
        <dbReference type="ARBA" id="ARBA00001522"/>
    </source>
</evidence>
<feature type="active site" description="GMP-histidine intermediate" evidence="18">
    <location>
        <position position="57"/>
    </location>
</feature>
<dbReference type="PIRSF" id="PIRSF006135">
    <property type="entry name" value="CobU"/>
    <property type="match status" value="1"/>
</dbReference>
<dbReference type="EC" id="2.7.7.62" evidence="9"/>
<comment type="function">
    <text evidence="4">Catalyzes ATP-dependent phosphorylation of adenosylcobinamide and addition of GMP to adenosylcobinamide phosphate.</text>
</comment>
<evidence type="ECO:0000256" key="1">
    <source>
        <dbReference type="ARBA" id="ARBA00000312"/>
    </source>
</evidence>
<evidence type="ECO:0000256" key="19">
    <source>
        <dbReference type="PIRSR" id="PIRSR006135-2"/>
    </source>
</evidence>
<evidence type="ECO:0000256" key="4">
    <source>
        <dbReference type="ARBA" id="ARBA00003889"/>
    </source>
</evidence>
<dbReference type="OrthoDB" id="9799422at2"/>
<dbReference type="PANTHER" id="PTHR34848:SF1">
    <property type="entry name" value="BIFUNCTIONAL ADENOSYLCOBALAMIN BIOSYNTHESIS PROTEIN COBU"/>
    <property type="match status" value="1"/>
</dbReference>
<feature type="binding site" evidence="19">
    <location>
        <position position="72"/>
    </location>
    <ligand>
        <name>GTP</name>
        <dbReference type="ChEBI" id="CHEBI:37565"/>
    </ligand>
</feature>
<dbReference type="AlphaFoldDB" id="A0A7X2IZD6"/>
<reference evidence="20 21" key="1">
    <citation type="submission" date="2019-11" db="EMBL/GenBank/DDBJ databases">
        <title>Bacillus lacus genome.</title>
        <authorList>
            <person name="Allen C.J."/>
            <person name="Newman J.D."/>
        </authorList>
    </citation>
    <scope>NUCLEOTIDE SEQUENCE [LARGE SCALE GENOMIC DNA]</scope>
    <source>
        <strain evidence="20 21">KCTC 33946</strain>
    </source>
</reference>
<dbReference type="EC" id="2.7.1.156" evidence="8"/>
<keyword evidence="15 19" id="KW-0342">GTP-binding</keyword>
<dbReference type="Gene3D" id="3.40.50.300">
    <property type="entry name" value="P-loop containing nucleotide triphosphate hydrolases"/>
    <property type="match status" value="1"/>
</dbReference>
<evidence type="ECO:0000256" key="9">
    <source>
        <dbReference type="ARBA" id="ARBA00012523"/>
    </source>
</evidence>
<comment type="catalytic activity">
    <reaction evidence="3">
        <text>adenosylcob(III)inamide + GTP = adenosylcob(III)inamide phosphate + GDP + H(+)</text>
        <dbReference type="Rhea" id="RHEA:15765"/>
        <dbReference type="ChEBI" id="CHEBI:2480"/>
        <dbReference type="ChEBI" id="CHEBI:15378"/>
        <dbReference type="ChEBI" id="CHEBI:37565"/>
        <dbReference type="ChEBI" id="CHEBI:58189"/>
        <dbReference type="ChEBI" id="CHEBI:58502"/>
        <dbReference type="EC" id="2.7.1.156"/>
    </reaction>
</comment>
<evidence type="ECO:0000256" key="10">
    <source>
        <dbReference type="ARBA" id="ARBA00022573"/>
    </source>
</evidence>
<name>A0A7X2IZD6_9BACI</name>
<comment type="pathway">
    <text evidence="6">Cofactor biosynthesis; adenosylcobalamin biosynthesis; adenosylcobalamin from cob(II)yrinate a,c-diamide: step 5/7.</text>
</comment>
<keyword evidence="10" id="KW-0169">Cobalamin biosynthesis</keyword>
<evidence type="ECO:0000256" key="2">
    <source>
        <dbReference type="ARBA" id="ARBA00000711"/>
    </source>
</evidence>
<dbReference type="SUPFAM" id="SSF52540">
    <property type="entry name" value="P-loop containing nucleoside triphosphate hydrolases"/>
    <property type="match status" value="1"/>
</dbReference>
<evidence type="ECO:0000256" key="12">
    <source>
        <dbReference type="ARBA" id="ARBA00022741"/>
    </source>
</evidence>
<dbReference type="EMBL" id="WKKI01000017">
    <property type="protein sequence ID" value="MRX72505.1"/>
    <property type="molecule type" value="Genomic_DNA"/>
</dbReference>
<dbReference type="CDD" id="cd00544">
    <property type="entry name" value="CobU"/>
    <property type="match status" value="1"/>
</dbReference>
<dbReference type="RefSeq" id="WP_154307669.1">
    <property type="nucleotide sequence ID" value="NZ_WKKI01000017.1"/>
</dbReference>
<evidence type="ECO:0000313" key="21">
    <source>
        <dbReference type="Proteomes" id="UP000448867"/>
    </source>
</evidence>
<feature type="binding site" evidence="19">
    <location>
        <position position="93"/>
    </location>
    <ligand>
        <name>GTP</name>
        <dbReference type="ChEBI" id="CHEBI:37565"/>
    </ligand>
</feature>
<feature type="binding site" evidence="19">
    <location>
        <begin position="41"/>
        <end position="43"/>
    </location>
    <ligand>
        <name>GTP</name>
        <dbReference type="ChEBI" id="CHEBI:37565"/>
    </ligand>
</feature>
<dbReference type="GO" id="GO:0005525">
    <property type="term" value="F:GTP binding"/>
    <property type="evidence" value="ECO:0007669"/>
    <property type="project" value="UniProtKB-KW"/>
</dbReference>
<evidence type="ECO:0000256" key="18">
    <source>
        <dbReference type="PIRSR" id="PIRSR006135-1"/>
    </source>
</evidence>
<gene>
    <name evidence="20" type="ORF">GJU40_10145</name>
</gene>
<sequence>MDEHHTIIFISGGVRSGKSRFAEELAIQKAAKHGGCLHYIAPGTPSDDEMKSRIQKHQADRMRSGQSWKTWEQHRSLHLLSGNFDRSDVVLLDCLTTLVNNELFHSAKEEWNADQLEEIKHSILSAAVMLSRECSTLILVSNEVFFDTVQNSTLVYAYMKLLGELHQEIVKEARDAYLVEAGIAMKMKGGRQAWQLDCM</sequence>
<dbReference type="GO" id="GO:0005524">
    <property type="term" value="F:ATP binding"/>
    <property type="evidence" value="ECO:0007669"/>
    <property type="project" value="UniProtKB-KW"/>
</dbReference>
<evidence type="ECO:0000256" key="6">
    <source>
        <dbReference type="ARBA" id="ARBA00005159"/>
    </source>
</evidence>
<keyword evidence="13 20" id="KW-0418">Kinase</keyword>
<comment type="pathway">
    <text evidence="5">Cofactor biosynthesis; adenosylcobalamin biosynthesis; adenosylcobalamin from cob(II)yrinate a,c-diamide: step 6/7.</text>
</comment>
<feature type="binding site" evidence="19">
    <location>
        <begin position="12"/>
        <end position="19"/>
    </location>
    <ligand>
        <name>GTP</name>
        <dbReference type="ChEBI" id="CHEBI:37565"/>
    </ligand>
</feature>
<comment type="catalytic activity">
    <reaction evidence="1">
        <text>adenosylcob(III)inamide + ATP = adenosylcob(III)inamide phosphate + ADP + H(+)</text>
        <dbReference type="Rhea" id="RHEA:15769"/>
        <dbReference type="ChEBI" id="CHEBI:2480"/>
        <dbReference type="ChEBI" id="CHEBI:15378"/>
        <dbReference type="ChEBI" id="CHEBI:30616"/>
        <dbReference type="ChEBI" id="CHEBI:58502"/>
        <dbReference type="ChEBI" id="CHEBI:456216"/>
        <dbReference type="EC" id="2.7.1.156"/>
    </reaction>
</comment>
<evidence type="ECO:0000256" key="17">
    <source>
        <dbReference type="ARBA" id="ARBA00030571"/>
    </source>
</evidence>
<evidence type="ECO:0000256" key="15">
    <source>
        <dbReference type="ARBA" id="ARBA00023134"/>
    </source>
</evidence>
<evidence type="ECO:0000256" key="16">
    <source>
        <dbReference type="ARBA" id="ARBA00029570"/>
    </source>
</evidence>
<organism evidence="20 21">
    <name type="scientific">Metabacillus lacus</name>
    <dbReference type="NCBI Taxonomy" id="1983721"/>
    <lineage>
        <taxon>Bacteria</taxon>
        <taxon>Bacillati</taxon>
        <taxon>Bacillota</taxon>
        <taxon>Bacilli</taxon>
        <taxon>Bacillales</taxon>
        <taxon>Bacillaceae</taxon>
        <taxon>Metabacillus</taxon>
    </lineage>
</organism>
<dbReference type="PANTHER" id="PTHR34848">
    <property type="match status" value="1"/>
</dbReference>
<keyword evidence="11" id="KW-0808">Transferase</keyword>
<protein>
    <recommendedName>
        <fullName evidence="16">Adenosylcobinamide kinase</fullName>
        <ecNumber evidence="8">2.7.1.156</ecNumber>
        <ecNumber evidence="9">2.7.7.62</ecNumber>
    </recommendedName>
    <alternativeName>
        <fullName evidence="17">Adenosylcobinamide-phosphate guanylyltransferase</fullName>
    </alternativeName>
</protein>
<keyword evidence="12 19" id="KW-0547">Nucleotide-binding</keyword>
<evidence type="ECO:0000256" key="8">
    <source>
        <dbReference type="ARBA" id="ARBA00012016"/>
    </source>
</evidence>
<evidence type="ECO:0000313" key="20">
    <source>
        <dbReference type="EMBL" id="MRX72505.1"/>
    </source>
</evidence>
<evidence type="ECO:0000256" key="13">
    <source>
        <dbReference type="ARBA" id="ARBA00022777"/>
    </source>
</evidence>
<dbReference type="InterPro" id="IPR027417">
    <property type="entry name" value="P-loop_NTPase"/>
</dbReference>
<dbReference type="UniPathway" id="UPA00148">
    <property type="reaction ID" value="UER00236"/>
</dbReference>
<evidence type="ECO:0000256" key="5">
    <source>
        <dbReference type="ARBA" id="ARBA00004692"/>
    </source>
</evidence>
<dbReference type="GO" id="GO:0009236">
    <property type="term" value="P:cobalamin biosynthetic process"/>
    <property type="evidence" value="ECO:0007669"/>
    <property type="project" value="UniProtKB-UniPathway"/>
</dbReference>
<dbReference type="InterPro" id="IPR003203">
    <property type="entry name" value="CobU/CobP"/>
</dbReference>
<proteinExistence type="inferred from homology"/>
<dbReference type="GO" id="GO:0043752">
    <property type="term" value="F:adenosylcobinamide kinase activity"/>
    <property type="evidence" value="ECO:0007669"/>
    <property type="project" value="UniProtKB-EC"/>
</dbReference>
<comment type="catalytic activity">
    <reaction evidence="2">
        <text>adenosylcob(III)inamide phosphate + GTP + H(+) = adenosylcob(III)inamide-GDP + diphosphate</text>
        <dbReference type="Rhea" id="RHEA:22712"/>
        <dbReference type="ChEBI" id="CHEBI:15378"/>
        <dbReference type="ChEBI" id="CHEBI:33019"/>
        <dbReference type="ChEBI" id="CHEBI:37565"/>
        <dbReference type="ChEBI" id="CHEBI:58502"/>
        <dbReference type="ChEBI" id="CHEBI:60487"/>
        <dbReference type="EC" id="2.7.7.62"/>
    </reaction>
</comment>
<dbReference type="GO" id="GO:0008820">
    <property type="term" value="F:cobinamide phosphate guanylyltransferase activity"/>
    <property type="evidence" value="ECO:0007669"/>
    <property type="project" value="UniProtKB-EC"/>
</dbReference>
<comment type="similarity">
    <text evidence="7">Belongs to the CobU/CobP family.</text>
</comment>
<keyword evidence="21" id="KW-1185">Reference proteome</keyword>
<keyword evidence="14" id="KW-0067">ATP-binding</keyword>
<comment type="caution">
    <text evidence="20">The sequence shown here is derived from an EMBL/GenBank/DDBJ whole genome shotgun (WGS) entry which is preliminary data.</text>
</comment>
<dbReference type="Pfam" id="PF02283">
    <property type="entry name" value="CobU"/>
    <property type="match status" value="1"/>
</dbReference>
<evidence type="ECO:0000256" key="14">
    <source>
        <dbReference type="ARBA" id="ARBA00022840"/>
    </source>
</evidence>
<accession>A0A7X2IZD6</accession>
<dbReference type="Proteomes" id="UP000448867">
    <property type="component" value="Unassembled WGS sequence"/>
</dbReference>
<evidence type="ECO:0000256" key="11">
    <source>
        <dbReference type="ARBA" id="ARBA00022679"/>
    </source>
</evidence>